<comment type="subcellular location">
    <subcellularLocation>
        <location evidence="1">Cell membrane</location>
        <topology evidence="1">Multi-pass membrane protein</topology>
    </subcellularLocation>
</comment>
<keyword evidence="4 6" id="KW-1133">Transmembrane helix</keyword>
<sequence length="415" mass="47748">MKIFEVLKKNKKIIENFSYLSIIQLLNMLIPLIVFPYLIRVLGGGVYGLVIYAQAVLGYFVVFINFGFNITATKEISINKHNKAKLDKILSSILIIKGFLLLLSLIFLSILIFIIPSLQEHKALFYLTFWMCFYEFIFPMYYFQGVEEMKYITIITLISRVIFLLLVFILINHPDDYLLVPIINGLGAVIAGIISQVILLKKGIKYSWQKLYVLKFYIKKSFVMALAYASNTLKSNLNIVIVKFLFSYKEVAYFDLALKISRIGTSFLELISVSVFPKMSRDKDKGFLRKIIYLSSILSITFVVMVLFLAPFLVKILGGEEMLGSVSLLRVVVFFVPLQILGGLLGRNCLIVNGYEKDVLYSMAFSSIVYLISIIVLYPILYEKMTLNFLGAIFVFSFMVDTYYRYLRSKKYKII</sequence>
<name>A0A084TKK5_9FLAO</name>
<dbReference type="InterPro" id="IPR002797">
    <property type="entry name" value="Polysacc_synth"/>
</dbReference>
<feature type="transmembrane region" description="Helical" evidence="6">
    <location>
        <begin position="124"/>
        <end position="144"/>
    </location>
</feature>
<proteinExistence type="predicted"/>
<dbReference type="RefSeq" id="WP_036120154.1">
    <property type="nucleotide sequence ID" value="NZ_BMET01000001.1"/>
</dbReference>
<gene>
    <name evidence="7" type="ORF">IA57_05265</name>
</gene>
<dbReference type="OrthoDB" id="9815702at2"/>
<dbReference type="EMBL" id="JPFK01000005">
    <property type="protein sequence ID" value="KFB01241.1"/>
    <property type="molecule type" value="Genomic_DNA"/>
</dbReference>
<reference evidence="7 8" key="1">
    <citation type="journal article" date="2014" name="Genome Announc.">
        <title>Draft Genome Sequence of the Algicidal Bacterium Mangrovimonas yunxiaonensis Strain LY01.</title>
        <authorList>
            <person name="Li Y."/>
            <person name="Zhu H."/>
            <person name="Li C."/>
            <person name="Zhang H."/>
            <person name="Chen Z."/>
            <person name="Zheng W."/>
            <person name="Xu H."/>
            <person name="Zheng T."/>
        </authorList>
    </citation>
    <scope>NUCLEOTIDE SEQUENCE [LARGE SCALE GENOMIC DNA]</scope>
    <source>
        <strain evidence="7 8">LY01</strain>
    </source>
</reference>
<feature type="transmembrane region" description="Helical" evidence="6">
    <location>
        <begin position="177"/>
        <end position="200"/>
    </location>
</feature>
<dbReference type="GO" id="GO:0005886">
    <property type="term" value="C:plasma membrane"/>
    <property type="evidence" value="ECO:0007669"/>
    <property type="project" value="UniProtKB-SubCell"/>
</dbReference>
<feature type="transmembrane region" description="Helical" evidence="6">
    <location>
        <begin position="151"/>
        <end position="171"/>
    </location>
</feature>
<dbReference type="STRING" id="1197477.IA57_05265"/>
<dbReference type="eggNOG" id="COG2244">
    <property type="taxonomic scope" value="Bacteria"/>
</dbReference>
<organism evidence="7 8">
    <name type="scientific">Mangrovimonas yunxiaonensis</name>
    <dbReference type="NCBI Taxonomy" id="1197477"/>
    <lineage>
        <taxon>Bacteria</taxon>
        <taxon>Pseudomonadati</taxon>
        <taxon>Bacteroidota</taxon>
        <taxon>Flavobacteriia</taxon>
        <taxon>Flavobacteriales</taxon>
        <taxon>Flavobacteriaceae</taxon>
        <taxon>Mangrovimonas</taxon>
    </lineage>
</organism>
<accession>A0A084TKK5</accession>
<feature type="transmembrane region" description="Helical" evidence="6">
    <location>
        <begin position="20"/>
        <end position="39"/>
    </location>
</feature>
<dbReference type="Pfam" id="PF01943">
    <property type="entry name" value="Polysacc_synt"/>
    <property type="match status" value="1"/>
</dbReference>
<feature type="transmembrane region" description="Helical" evidence="6">
    <location>
        <begin position="89"/>
        <end position="118"/>
    </location>
</feature>
<dbReference type="AlphaFoldDB" id="A0A084TKK5"/>
<protein>
    <submittedName>
        <fullName evidence="7">Polysaccharide biosynthesis protein</fullName>
    </submittedName>
</protein>
<keyword evidence="8" id="KW-1185">Reference proteome</keyword>
<feature type="transmembrane region" description="Helical" evidence="6">
    <location>
        <begin position="291"/>
        <end position="314"/>
    </location>
</feature>
<evidence type="ECO:0000256" key="2">
    <source>
        <dbReference type="ARBA" id="ARBA00022475"/>
    </source>
</evidence>
<keyword evidence="3 6" id="KW-0812">Transmembrane</keyword>
<comment type="caution">
    <text evidence="7">The sequence shown here is derived from an EMBL/GenBank/DDBJ whole genome shotgun (WGS) entry which is preliminary data.</text>
</comment>
<dbReference type="Proteomes" id="UP000028521">
    <property type="component" value="Unassembled WGS sequence"/>
</dbReference>
<feature type="transmembrane region" description="Helical" evidence="6">
    <location>
        <begin position="359"/>
        <end position="381"/>
    </location>
</feature>
<keyword evidence="5 6" id="KW-0472">Membrane</keyword>
<evidence type="ECO:0000256" key="6">
    <source>
        <dbReference type="SAM" id="Phobius"/>
    </source>
</evidence>
<feature type="transmembrane region" description="Helical" evidence="6">
    <location>
        <begin position="45"/>
        <end position="68"/>
    </location>
</feature>
<feature type="transmembrane region" description="Helical" evidence="6">
    <location>
        <begin position="387"/>
        <end position="407"/>
    </location>
</feature>
<evidence type="ECO:0000256" key="4">
    <source>
        <dbReference type="ARBA" id="ARBA00022989"/>
    </source>
</evidence>
<dbReference type="PANTHER" id="PTHR30250:SF11">
    <property type="entry name" value="O-ANTIGEN TRANSPORTER-RELATED"/>
    <property type="match status" value="1"/>
</dbReference>
<reference evidence="8" key="2">
    <citation type="submission" date="2014-07" db="EMBL/GenBank/DDBJ databases">
        <title>Genome sequence of Mangrovimonas yunxiaonensis.</title>
        <authorList>
            <person name="Li Y."/>
            <person name="Zheng T."/>
        </authorList>
    </citation>
    <scope>NUCLEOTIDE SEQUENCE [LARGE SCALE GENOMIC DNA]</scope>
    <source>
        <strain evidence="8">LY01</strain>
    </source>
</reference>
<evidence type="ECO:0000313" key="8">
    <source>
        <dbReference type="Proteomes" id="UP000028521"/>
    </source>
</evidence>
<evidence type="ECO:0000256" key="3">
    <source>
        <dbReference type="ARBA" id="ARBA00022692"/>
    </source>
</evidence>
<dbReference type="InterPro" id="IPR050833">
    <property type="entry name" value="Poly_Biosynth_Transport"/>
</dbReference>
<evidence type="ECO:0000313" key="7">
    <source>
        <dbReference type="EMBL" id="KFB01241.1"/>
    </source>
</evidence>
<feature type="transmembrane region" description="Helical" evidence="6">
    <location>
        <begin position="326"/>
        <end position="347"/>
    </location>
</feature>
<dbReference type="PANTHER" id="PTHR30250">
    <property type="entry name" value="PST FAMILY PREDICTED COLANIC ACID TRANSPORTER"/>
    <property type="match status" value="1"/>
</dbReference>
<evidence type="ECO:0000256" key="5">
    <source>
        <dbReference type="ARBA" id="ARBA00023136"/>
    </source>
</evidence>
<evidence type="ECO:0000256" key="1">
    <source>
        <dbReference type="ARBA" id="ARBA00004651"/>
    </source>
</evidence>
<keyword evidence="2" id="KW-1003">Cell membrane</keyword>